<comment type="pathway">
    <text evidence="2 14">Phospholipid metabolism; CDP-diacylglycerol biosynthesis; CDP-diacylglycerol from sn-glycerol 3-phosphate: step 1/3.</text>
</comment>
<sequence>MSFLLRFLMLFMPLLRWPLRAWINTHASPSDLEELSLASDKPVCYVLPVASVMDWLALEVVCAEHGLPRPQLAGNRMPSMQRAVVLALPVGRSRERSELHRIVSRGLHDKSFDVQMVPVSVFWGRNPVKETSLFRILFADSDRTGRLRKFLIVLANGRNTLVHFGQPLDYRGFLDEDAAPDTMVRKLVRVLRIHFRRQRAATLGPTLSRRSQLINSLLADPDVQHGIEQAARRENVTVSAARSRARDYANEIAADYSNIAIGFMLRVLTWLWHRIYDGVDVRHLARLRATTHDRREVIYLPSHRSHMDYLLVSYILYKEGLALPQIAAGVNLNFWPVGALLRRCGAFYLRRSFKGDRLYTAVFRAYVDVLITRGQPMKFYPEGGRSRTGRLLSPKTGMLSMAVTSALGGKGAPAAIVPVYIGYDRVMEVNKYFDELRGTRPKKGESMGDLVRGSTKVLKRKYGRVFVSFGEPIDLQSYADEHLPDWRQQMRTLDMDARPRWLQDFVAALAERVMEGINATATLNASGLASLVLLGSPQKAVAEDEMVHTLSLLAQLARRSPYSRDATAPAETDGHKLLAEAEPLMRLIRVPHAWGDVLTVESRQAVLLTYTRNNVMHLFALPSLVANFFAHFEHRDRARVLDDAVELYPLLASELFLRWPLEQAREALDQAIDGLLDCGFLLTDESGQLRRPEAGSNAFAALMSLSRIMREALERYAMTVMLLSHNLEAGTVERGRFERQCQLMAERMAILTGRNSPEFFDSRLFRNHLQTLVRVGLLQQQGNKLHIDEALRDVAEHALQLLGPDLRQSIAHLTSLPHLEDGDAQGSDAAKTASAG</sequence>
<dbReference type="EMBL" id="APND01000002">
    <property type="protein sequence ID" value="MES1929451.1"/>
    <property type="molecule type" value="Genomic_DNA"/>
</dbReference>
<evidence type="ECO:0000256" key="3">
    <source>
        <dbReference type="ARBA" id="ARBA00005189"/>
    </source>
</evidence>
<keyword evidence="9 14" id="KW-0472">Membrane</keyword>
<dbReference type="SUPFAM" id="SSF69593">
    <property type="entry name" value="Glycerol-3-phosphate (1)-acyltransferase"/>
    <property type="match status" value="1"/>
</dbReference>
<protein>
    <recommendedName>
        <fullName evidence="6 14">Glycerol-3-phosphate acyltransferase</fullName>
        <shortName evidence="14">GPAT</shortName>
        <ecNumber evidence="5 14">2.3.1.15</ecNumber>
    </recommendedName>
</protein>
<evidence type="ECO:0000256" key="13">
    <source>
        <dbReference type="ARBA" id="ARBA00048427"/>
    </source>
</evidence>
<keyword evidence="14" id="KW-0444">Lipid biosynthesis</keyword>
<dbReference type="Proteomes" id="UP001460888">
    <property type="component" value="Unassembled WGS sequence"/>
</dbReference>
<dbReference type="SMART" id="SM00563">
    <property type="entry name" value="PlsC"/>
    <property type="match status" value="1"/>
</dbReference>
<dbReference type="PANTHER" id="PTHR12563">
    <property type="entry name" value="GLYCEROL-3-PHOSPHATE ACYLTRANSFERASE"/>
    <property type="match status" value="1"/>
</dbReference>
<keyword evidence="11 14" id="KW-1208">Phospholipid metabolism</keyword>
<evidence type="ECO:0000256" key="7">
    <source>
        <dbReference type="ARBA" id="ARBA00022475"/>
    </source>
</evidence>
<dbReference type="NCBIfam" id="NF003441">
    <property type="entry name" value="PRK04974.1"/>
    <property type="match status" value="1"/>
</dbReference>
<name>A0ABV2B0L7_9GAMM</name>
<evidence type="ECO:0000256" key="8">
    <source>
        <dbReference type="ARBA" id="ARBA00022679"/>
    </source>
</evidence>
<gene>
    <name evidence="14" type="primary">plsB</name>
    <name evidence="17" type="ORF">SADO_09342</name>
</gene>
<evidence type="ECO:0000256" key="1">
    <source>
        <dbReference type="ARBA" id="ARBA00004413"/>
    </source>
</evidence>
<comment type="similarity">
    <text evidence="4 14">Belongs to the GPAT/DAPAT family.</text>
</comment>
<dbReference type="PIRSF" id="PIRSF500064">
    <property type="entry name" value="GPAT"/>
    <property type="match status" value="1"/>
</dbReference>
<evidence type="ECO:0000259" key="16">
    <source>
        <dbReference type="SMART" id="SM00563"/>
    </source>
</evidence>
<evidence type="ECO:0000256" key="14">
    <source>
        <dbReference type="HAMAP-Rule" id="MF_00393"/>
    </source>
</evidence>
<dbReference type="CDD" id="cd07993">
    <property type="entry name" value="LPLAT_DHAPAT-like"/>
    <property type="match status" value="1"/>
</dbReference>
<evidence type="ECO:0000256" key="4">
    <source>
        <dbReference type="ARBA" id="ARBA00007937"/>
    </source>
</evidence>
<dbReference type="Pfam" id="PF01553">
    <property type="entry name" value="Acyltransferase"/>
    <property type="match status" value="1"/>
</dbReference>
<dbReference type="NCBIfam" id="TIGR03703">
    <property type="entry name" value="plsB"/>
    <property type="match status" value="1"/>
</dbReference>
<keyword evidence="12 14" id="KW-0012">Acyltransferase</keyword>
<evidence type="ECO:0000313" key="17">
    <source>
        <dbReference type="EMBL" id="MES1929451.1"/>
    </source>
</evidence>
<dbReference type="PIRSF" id="PIRSF000437">
    <property type="entry name" value="GPAT_DHAPAT"/>
    <property type="match status" value="1"/>
</dbReference>
<evidence type="ECO:0000313" key="18">
    <source>
        <dbReference type="Proteomes" id="UP001460888"/>
    </source>
</evidence>
<keyword evidence="7 14" id="KW-1003">Cell membrane</keyword>
<evidence type="ECO:0000256" key="9">
    <source>
        <dbReference type="ARBA" id="ARBA00023136"/>
    </source>
</evidence>
<dbReference type="GO" id="GO:0004366">
    <property type="term" value="F:glycerol-3-phosphate O-acyltransferase activity"/>
    <property type="evidence" value="ECO:0007669"/>
    <property type="project" value="UniProtKB-EC"/>
</dbReference>
<evidence type="ECO:0000256" key="15">
    <source>
        <dbReference type="SAM" id="MobiDB-lite"/>
    </source>
</evidence>
<dbReference type="InterPro" id="IPR041728">
    <property type="entry name" value="GPAT/DHAPAT_LPLAT"/>
</dbReference>
<evidence type="ECO:0000256" key="2">
    <source>
        <dbReference type="ARBA" id="ARBA00004765"/>
    </source>
</evidence>
<evidence type="ECO:0000256" key="10">
    <source>
        <dbReference type="ARBA" id="ARBA00023209"/>
    </source>
</evidence>
<comment type="caution">
    <text evidence="17">The sequence shown here is derived from an EMBL/GenBank/DDBJ whole genome shotgun (WGS) entry which is preliminary data.</text>
</comment>
<dbReference type="RefSeq" id="WP_353110938.1">
    <property type="nucleotide sequence ID" value="NZ_APND01000002.1"/>
</dbReference>
<keyword evidence="18" id="KW-1185">Reference proteome</keyword>
<feature type="short sequence motif" description="HXXXXD motif" evidence="14">
    <location>
        <begin position="302"/>
        <end position="307"/>
    </location>
</feature>
<evidence type="ECO:0000256" key="6">
    <source>
        <dbReference type="ARBA" id="ARBA00013432"/>
    </source>
</evidence>
<keyword evidence="8 14" id="KW-0808">Transferase</keyword>
<proteinExistence type="inferred from homology"/>
<accession>A0ABV2B0L7</accession>
<dbReference type="InterPro" id="IPR002123">
    <property type="entry name" value="Plipid/glycerol_acylTrfase"/>
</dbReference>
<dbReference type="HAMAP" id="MF_00393">
    <property type="entry name" value="Glyc3P_acyltrans"/>
    <property type="match status" value="1"/>
</dbReference>
<organism evidence="17 18">
    <name type="scientific">Salinisphaera dokdonensis CL-ES53</name>
    <dbReference type="NCBI Taxonomy" id="1304272"/>
    <lineage>
        <taxon>Bacteria</taxon>
        <taxon>Pseudomonadati</taxon>
        <taxon>Pseudomonadota</taxon>
        <taxon>Gammaproteobacteria</taxon>
        <taxon>Salinisphaerales</taxon>
        <taxon>Salinisphaeraceae</taxon>
        <taxon>Salinisphaera</taxon>
    </lineage>
</organism>
<keyword evidence="14" id="KW-0443">Lipid metabolism</keyword>
<feature type="domain" description="Phospholipid/glycerol acyltransferase" evidence="16">
    <location>
        <begin position="297"/>
        <end position="424"/>
    </location>
</feature>
<comment type="domain">
    <text evidence="14">The HXXXXD motif is essential for acyltransferase activity and may constitute the binding site for the phosphate moiety of the glycerol-3-phosphate.</text>
</comment>
<feature type="region of interest" description="Disordered" evidence="15">
    <location>
        <begin position="817"/>
        <end position="836"/>
    </location>
</feature>
<dbReference type="InterPro" id="IPR028354">
    <property type="entry name" value="GPAT_PlsB"/>
</dbReference>
<comment type="catalytic activity">
    <reaction evidence="13 14">
        <text>sn-glycerol 3-phosphate + an acyl-CoA = a 1-acyl-sn-glycero-3-phosphate + CoA</text>
        <dbReference type="Rhea" id="RHEA:15325"/>
        <dbReference type="ChEBI" id="CHEBI:57287"/>
        <dbReference type="ChEBI" id="CHEBI:57597"/>
        <dbReference type="ChEBI" id="CHEBI:57970"/>
        <dbReference type="ChEBI" id="CHEBI:58342"/>
        <dbReference type="EC" id="2.3.1.15"/>
    </reaction>
</comment>
<evidence type="ECO:0000256" key="12">
    <source>
        <dbReference type="ARBA" id="ARBA00023315"/>
    </source>
</evidence>
<evidence type="ECO:0000256" key="5">
    <source>
        <dbReference type="ARBA" id="ARBA00013113"/>
    </source>
</evidence>
<dbReference type="PANTHER" id="PTHR12563:SF17">
    <property type="entry name" value="DIHYDROXYACETONE PHOSPHATE ACYLTRANSFERASE"/>
    <property type="match status" value="1"/>
</dbReference>
<keyword evidence="10 14" id="KW-0594">Phospholipid biosynthesis</keyword>
<reference evidence="17 18" key="1">
    <citation type="submission" date="2013-03" db="EMBL/GenBank/DDBJ databases">
        <title>Salinisphaera dokdonensis CL-ES53 Genome Sequencing.</title>
        <authorList>
            <person name="Li C."/>
            <person name="Lai Q."/>
            <person name="Shao Z."/>
        </authorList>
    </citation>
    <scope>NUCLEOTIDE SEQUENCE [LARGE SCALE GENOMIC DNA]</scope>
    <source>
        <strain evidence="17 18">CL-ES53</strain>
    </source>
</reference>
<dbReference type="EC" id="2.3.1.15" evidence="5 14"/>
<dbReference type="InterPro" id="IPR022284">
    <property type="entry name" value="GPAT/DHAPAT"/>
</dbReference>
<comment type="pathway">
    <text evidence="3">Lipid metabolism.</text>
</comment>
<dbReference type="InterPro" id="IPR045520">
    <property type="entry name" value="GPAT/DHAPAT_C"/>
</dbReference>
<dbReference type="Pfam" id="PF19277">
    <property type="entry name" value="GPAT_C"/>
    <property type="match status" value="1"/>
</dbReference>
<comment type="subcellular location">
    <subcellularLocation>
        <location evidence="1 14">Cell membrane</location>
        <topology evidence="1 14">Peripheral membrane protein</topology>
        <orientation evidence="1 14">Cytoplasmic side</orientation>
    </subcellularLocation>
</comment>
<evidence type="ECO:0000256" key="11">
    <source>
        <dbReference type="ARBA" id="ARBA00023264"/>
    </source>
</evidence>